<reference evidence="6" key="2">
    <citation type="submission" date="2025-08" db="UniProtKB">
        <authorList>
            <consortium name="Ensembl"/>
        </authorList>
    </citation>
    <scope>IDENTIFICATION</scope>
</reference>
<evidence type="ECO:0000256" key="3">
    <source>
        <dbReference type="ARBA" id="ARBA00022490"/>
    </source>
</evidence>
<evidence type="ECO:0000259" key="5">
    <source>
        <dbReference type="Pfam" id="PF09811"/>
    </source>
</evidence>
<comment type="subcellular location">
    <subcellularLocation>
        <location evidence="2">Cytoplasm</location>
    </subcellularLocation>
    <subcellularLocation>
        <location evidence="1">Nucleus</location>
    </subcellularLocation>
</comment>
<evidence type="ECO:0000256" key="4">
    <source>
        <dbReference type="ARBA" id="ARBA00023242"/>
    </source>
</evidence>
<name>H3AH52_LATCH</name>
<keyword evidence="4" id="KW-0539">Nucleus</keyword>
<evidence type="ECO:0000256" key="2">
    <source>
        <dbReference type="ARBA" id="ARBA00004496"/>
    </source>
</evidence>
<dbReference type="Bgee" id="ENSLACG00000007924">
    <property type="expression patterns" value="Expressed in post-anal tail muscle and 2 other cell types or tissues"/>
</dbReference>
<accession>H3AH52</accession>
<protein>
    <recommendedName>
        <fullName evidence="5">Essential protein Yae1 N-terminal domain-containing protein</fullName>
    </recommendedName>
</protein>
<dbReference type="HOGENOM" id="CLU_108310_0_0_1"/>
<dbReference type="FunCoup" id="H3AH52">
    <property type="interactions" value="361"/>
</dbReference>
<dbReference type="STRING" id="7897.ENSLACP00000008973"/>
<evidence type="ECO:0000313" key="6">
    <source>
        <dbReference type="Ensembl" id="ENSLACP00000008973.1"/>
    </source>
</evidence>
<evidence type="ECO:0000313" key="7">
    <source>
        <dbReference type="Proteomes" id="UP000008672"/>
    </source>
</evidence>
<keyword evidence="7" id="KW-1185">Reference proteome</keyword>
<keyword evidence="3" id="KW-0963">Cytoplasm</keyword>
<dbReference type="GO" id="GO:0005634">
    <property type="term" value="C:nucleus"/>
    <property type="evidence" value="ECO:0007669"/>
    <property type="project" value="UniProtKB-SubCell"/>
</dbReference>
<proteinExistence type="predicted"/>
<feature type="domain" description="Essential protein Yae1 N-terminal" evidence="5">
    <location>
        <begin position="4"/>
        <end position="42"/>
    </location>
</feature>
<dbReference type="Pfam" id="PF09811">
    <property type="entry name" value="Yae1_N"/>
    <property type="match status" value="1"/>
</dbReference>
<dbReference type="eggNOG" id="KOG4774">
    <property type="taxonomic scope" value="Eukaryota"/>
</dbReference>
<dbReference type="OMA" id="VKKQTVW"/>
<sequence length="181" mass="19867">LQEGFRDGADAGRAASLQLGFNQGYKEGVKTMATVGQLKGILSALSSWSHLSQGDHLGPLAKITRVLDAVFEHEQRVFEHLNKGPQQVHAGEIRDGIEEMGLESAAETQEICNNAEQESCYEAGSQERSTCCSTQGHCRTPLECSKTLKQKLNELLQDTICLAEQLQVPIAVMQQIQQLMQ</sequence>
<dbReference type="InterPro" id="IPR019191">
    <property type="entry name" value="Essential_protein_Yae1_N"/>
</dbReference>
<dbReference type="Proteomes" id="UP000008672">
    <property type="component" value="Unassembled WGS sequence"/>
</dbReference>
<reference evidence="7" key="1">
    <citation type="submission" date="2011-08" db="EMBL/GenBank/DDBJ databases">
        <title>The draft genome of Latimeria chalumnae.</title>
        <authorList>
            <person name="Di Palma F."/>
            <person name="Alfoldi J."/>
            <person name="Johnson J."/>
            <person name="Berlin A."/>
            <person name="Gnerre S."/>
            <person name="Jaffe D."/>
            <person name="MacCallum I."/>
            <person name="Young S."/>
            <person name="Walker B.J."/>
            <person name="Lander E."/>
            <person name="Lindblad-Toh K."/>
        </authorList>
    </citation>
    <scope>NUCLEOTIDE SEQUENCE [LARGE SCALE GENOMIC DNA]</scope>
    <source>
        <strain evidence="7">Wild caught</strain>
    </source>
</reference>
<dbReference type="InterPro" id="IPR038881">
    <property type="entry name" value="Yae1-like"/>
</dbReference>
<dbReference type="PANTHER" id="PTHR18829:SF0">
    <property type="entry name" value="PROTEIN YAE1 HOMOLOG"/>
    <property type="match status" value="1"/>
</dbReference>
<dbReference type="AlphaFoldDB" id="H3AH52"/>
<dbReference type="GeneTree" id="ENSGT00960000187176"/>
<organism evidence="6 7">
    <name type="scientific">Latimeria chalumnae</name>
    <name type="common">Coelacanth</name>
    <dbReference type="NCBI Taxonomy" id="7897"/>
    <lineage>
        <taxon>Eukaryota</taxon>
        <taxon>Metazoa</taxon>
        <taxon>Chordata</taxon>
        <taxon>Craniata</taxon>
        <taxon>Vertebrata</taxon>
        <taxon>Euteleostomi</taxon>
        <taxon>Coelacanthiformes</taxon>
        <taxon>Coelacanthidae</taxon>
        <taxon>Latimeria</taxon>
    </lineage>
</organism>
<gene>
    <name evidence="6" type="primary">OTULINA</name>
</gene>
<dbReference type="PANTHER" id="PTHR18829">
    <property type="entry name" value="PROTEIN YAE1 HOMOLOG"/>
    <property type="match status" value="1"/>
</dbReference>
<dbReference type="Ensembl" id="ENSLACT00000009042.1">
    <property type="protein sequence ID" value="ENSLACP00000008973.1"/>
    <property type="gene ID" value="ENSLACG00000007924.1"/>
</dbReference>
<dbReference type="InParanoid" id="H3AH52"/>
<reference evidence="6" key="3">
    <citation type="submission" date="2025-09" db="UniProtKB">
        <authorList>
            <consortium name="Ensembl"/>
        </authorList>
    </citation>
    <scope>IDENTIFICATION</scope>
</reference>
<dbReference type="EMBL" id="AFYH01119017">
    <property type="status" value="NOT_ANNOTATED_CDS"/>
    <property type="molecule type" value="Genomic_DNA"/>
</dbReference>
<evidence type="ECO:0000256" key="1">
    <source>
        <dbReference type="ARBA" id="ARBA00004123"/>
    </source>
</evidence>
<dbReference type="GO" id="GO:0005737">
    <property type="term" value="C:cytoplasm"/>
    <property type="evidence" value="ECO:0007669"/>
    <property type="project" value="UniProtKB-SubCell"/>
</dbReference>